<evidence type="ECO:0000256" key="2">
    <source>
        <dbReference type="ARBA" id="ARBA00022692"/>
    </source>
</evidence>
<keyword evidence="4 5" id="KW-0472">Membrane</keyword>
<proteinExistence type="predicted"/>
<evidence type="ECO:0000256" key="5">
    <source>
        <dbReference type="SAM" id="Phobius"/>
    </source>
</evidence>
<dbReference type="Pfam" id="PF04932">
    <property type="entry name" value="Wzy_C"/>
    <property type="match status" value="1"/>
</dbReference>
<comment type="caution">
    <text evidence="7">The sequence shown here is derived from an EMBL/GenBank/DDBJ whole genome shotgun (WGS) entry which is preliminary data.</text>
</comment>
<keyword evidence="3 5" id="KW-1133">Transmembrane helix</keyword>
<feature type="transmembrane region" description="Helical" evidence="5">
    <location>
        <begin position="30"/>
        <end position="49"/>
    </location>
</feature>
<evidence type="ECO:0000256" key="3">
    <source>
        <dbReference type="ARBA" id="ARBA00022989"/>
    </source>
</evidence>
<dbReference type="InterPro" id="IPR007016">
    <property type="entry name" value="O-antigen_ligase-rel_domated"/>
</dbReference>
<evidence type="ECO:0000313" key="7">
    <source>
        <dbReference type="EMBL" id="PDQ18284.1"/>
    </source>
</evidence>
<keyword evidence="8" id="KW-1185">Reference proteome</keyword>
<dbReference type="GO" id="GO:0016874">
    <property type="term" value="F:ligase activity"/>
    <property type="evidence" value="ECO:0007669"/>
    <property type="project" value="UniProtKB-KW"/>
</dbReference>
<dbReference type="EMBL" id="NWQG01000196">
    <property type="protein sequence ID" value="PDQ18284.1"/>
    <property type="molecule type" value="Genomic_DNA"/>
</dbReference>
<feature type="transmembrane region" description="Helical" evidence="5">
    <location>
        <begin position="123"/>
        <end position="143"/>
    </location>
</feature>
<feature type="transmembrane region" description="Helical" evidence="5">
    <location>
        <begin position="292"/>
        <end position="314"/>
    </location>
</feature>
<feature type="transmembrane region" description="Helical" evidence="5">
    <location>
        <begin position="197"/>
        <end position="218"/>
    </location>
</feature>
<dbReference type="PANTHER" id="PTHR37422">
    <property type="entry name" value="TEICHURONIC ACID BIOSYNTHESIS PROTEIN TUAE"/>
    <property type="match status" value="1"/>
</dbReference>
<feature type="domain" description="O-antigen ligase-related" evidence="6">
    <location>
        <begin position="155"/>
        <end position="308"/>
    </location>
</feature>
<protein>
    <submittedName>
        <fullName evidence="7">Ligase</fullName>
    </submittedName>
</protein>
<keyword evidence="7" id="KW-0436">Ligase</keyword>
<dbReference type="GO" id="GO:0016020">
    <property type="term" value="C:membrane"/>
    <property type="evidence" value="ECO:0007669"/>
    <property type="project" value="UniProtKB-SubCell"/>
</dbReference>
<feature type="transmembrane region" description="Helical" evidence="5">
    <location>
        <begin position="163"/>
        <end position="185"/>
    </location>
</feature>
<evidence type="ECO:0000256" key="4">
    <source>
        <dbReference type="ARBA" id="ARBA00023136"/>
    </source>
</evidence>
<name>A0A2A6F8V8_9HYPH</name>
<dbReference type="AlphaFoldDB" id="A0A2A6F8V8"/>
<dbReference type="InterPro" id="IPR051533">
    <property type="entry name" value="WaaL-like"/>
</dbReference>
<feature type="transmembrane region" description="Helical" evidence="5">
    <location>
        <begin position="335"/>
        <end position="353"/>
    </location>
</feature>
<dbReference type="RefSeq" id="WP_097576434.1">
    <property type="nucleotide sequence ID" value="NZ_NWQG01000196.1"/>
</dbReference>
<evidence type="ECO:0000259" key="6">
    <source>
        <dbReference type="Pfam" id="PF04932"/>
    </source>
</evidence>
<organism evidence="7 8">
    <name type="scientific">Mesorhizobium sanjuanii</name>
    <dbReference type="NCBI Taxonomy" id="2037900"/>
    <lineage>
        <taxon>Bacteria</taxon>
        <taxon>Pseudomonadati</taxon>
        <taxon>Pseudomonadota</taxon>
        <taxon>Alphaproteobacteria</taxon>
        <taxon>Hyphomicrobiales</taxon>
        <taxon>Phyllobacteriaceae</taxon>
        <taxon>Mesorhizobium</taxon>
    </lineage>
</organism>
<feature type="transmembrane region" description="Helical" evidence="5">
    <location>
        <begin position="61"/>
        <end position="79"/>
    </location>
</feature>
<reference evidence="7 8" key="1">
    <citation type="submission" date="2017-09" db="EMBL/GenBank/DDBJ databases">
        <title>Mesorhizobum sanjuanii sp. nov. isolated from nodules of Lotus tenuis in saline-alkaline lowlands of Flooding Pampa.</title>
        <authorList>
            <person name="Sannazzaro A.I."/>
            <person name="Torres Tejerizo G.A."/>
            <person name="Fontana F."/>
            <person name="Cumpa Velazquez L.M."/>
            <person name="Hansen L."/>
            <person name="Pistorio M."/>
            <person name="Estrella M.J."/>
        </authorList>
    </citation>
    <scope>NUCLEOTIDE SEQUENCE [LARGE SCALE GENOMIC DNA]</scope>
    <source>
        <strain evidence="7 8">BSA136</strain>
    </source>
</reference>
<feature type="transmembrane region" description="Helical" evidence="5">
    <location>
        <begin position="85"/>
        <end position="111"/>
    </location>
</feature>
<evidence type="ECO:0000256" key="1">
    <source>
        <dbReference type="ARBA" id="ARBA00004141"/>
    </source>
</evidence>
<accession>A0A2A6F8V8</accession>
<dbReference type="PANTHER" id="PTHR37422:SF23">
    <property type="entry name" value="TEICHURONIC ACID BIOSYNTHESIS PROTEIN TUAE"/>
    <property type="match status" value="1"/>
</dbReference>
<comment type="subcellular location">
    <subcellularLocation>
        <location evidence="1">Membrane</location>
        <topology evidence="1">Multi-pass membrane protein</topology>
    </subcellularLocation>
</comment>
<sequence length="394" mass="42383">MVSFVFNGGGLWSTLLVALKRRRFNVDQPMVALTVAIYAYCGALLLASIVNNSIVRDAAHLVPLITFLFFPFSYSVWSISQKTTLARIVILSSMAACFGALLLTGIQYYWLGMERVEGAAGNPIVFATVVCLSVMVCMAGALSGIERNRSPLVCAALAGTISILYTGSRIMWLAILIAGIAVLLIHRQHLRSRNARLLLLVSGAAGLAICALGFHIILDRAEFLRSDWDALMAHGEHNTALGFRVAMWQIGVDAFREMPFFGHGVGATSRLIKQGFHDQFGMDKGFSHFHNGFLTALVEAGILGVVALAAIFVVAARNAAKVLRISADPIERFGATMIVIVVITYLTGGMVGILVGHDILDSVLMIFLVSGTYLASGRTLPITEEQTLPVTPAA</sequence>
<gene>
    <name evidence="7" type="ORF">CN311_25520</name>
</gene>
<dbReference type="Proteomes" id="UP000219182">
    <property type="component" value="Unassembled WGS sequence"/>
</dbReference>
<keyword evidence="2 5" id="KW-0812">Transmembrane</keyword>
<evidence type="ECO:0000313" key="8">
    <source>
        <dbReference type="Proteomes" id="UP000219182"/>
    </source>
</evidence>